<evidence type="ECO:0000256" key="5">
    <source>
        <dbReference type="ARBA" id="ARBA00023163"/>
    </source>
</evidence>
<sequence length="267" mass="29050">MSETSRTRAGTGGTFPIDEARDRDAFPADFPADFPVGGEVGGAGDRDTLPVDGAGCHEALPADETRDRDVSPADGAEADDALLIERSRREPEAFAAVFHRHAPEIKRYVTRRLGADAAEDVVADTFLAAFRGREGYDPSQPSARPWLYGIATNLIRRHKRVEVRQLRVLERTGVDPVTVPFTERSDERLSAGAVRRRLAAALARLPAGHRDVLLLVTWGGLTYTEAAQAMDIPVGTVRSRVNRARSKVREELGGADPTSVSEETFHG</sequence>
<evidence type="ECO:0000313" key="9">
    <source>
        <dbReference type="EMBL" id="GAA4187945.1"/>
    </source>
</evidence>
<dbReference type="InterPro" id="IPR013324">
    <property type="entry name" value="RNA_pol_sigma_r3/r4-like"/>
</dbReference>
<keyword evidence="4" id="KW-0238">DNA-binding</keyword>
<name>A0ABP8AQX7_9ACTN</name>
<reference evidence="10" key="1">
    <citation type="journal article" date="2019" name="Int. J. Syst. Evol. Microbiol.">
        <title>The Global Catalogue of Microorganisms (GCM) 10K type strain sequencing project: providing services to taxonomists for standard genome sequencing and annotation.</title>
        <authorList>
            <consortium name="The Broad Institute Genomics Platform"/>
            <consortium name="The Broad Institute Genome Sequencing Center for Infectious Disease"/>
            <person name="Wu L."/>
            <person name="Ma J."/>
        </authorList>
    </citation>
    <scope>NUCLEOTIDE SEQUENCE [LARGE SCALE GENOMIC DNA]</scope>
    <source>
        <strain evidence="10">JCM 17388</strain>
    </source>
</reference>
<comment type="caution">
    <text evidence="9">The sequence shown here is derived from an EMBL/GenBank/DDBJ whole genome shotgun (WGS) entry which is preliminary data.</text>
</comment>
<dbReference type="EMBL" id="BAABAQ010000003">
    <property type="protein sequence ID" value="GAA4187945.1"/>
    <property type="molecule type" value="Genomic_DNA"/>
</dbReference>
<dbReference type="InterPro" id="IPR013249">
    <property type="entry name" value="RNA_pol_sigma70_r4_t2"/>
</dbReference>
<dbReference type="Pfam" id="PF08281">
    <property type="entry name" value="Sigma70_r4_2"/>
    <property type="match status" value="1"/>
</dbReference>
<feature type="domain" description="RNA polymerase sigma-70 region 2" evidence="7">
    <location>
        <begin position="98"/>
        <end position="161"/>
    </location>
</feature>
<proteinExistence type="inferred from homology"/>
<protein>
    <recommendedName>
        <fullName evidence="11">RNA polymerase subunit sigma-70</fullName>
    </recommendedName>
</protein>
<dbReference type="PANTHER" id="PTHR43133">
    <property type="entry name" value="RNA POLYMERASE ECF-TYPE SIGMA FACTO"/>
    <property type="match status" value="1"/>
</dbReference>
<keyword evidence="5" id="KW-0804">Transcription</keyword>
<dbReference type="InterPro" id="IPR039425">
    <property type="entry name" value="RNA_pol_sigma-70-like"/>
</dbReference>
<comment type="similarity">
    <text evidence="1">Belongs to the sigma-70 factor family. ECF subfamily.</text>
</comment>
<dbReference type="Proteomes" id="UP001501251">
    <property type="component" value="Unassembled WGS sequence"/>
</dbReference>
<gene>
    <name evidence="9" type="ORF">GCM10022252_22380</name>
</gene>
<evidence type="ECO:0000256" key="2">
    <source>
        <dbReference type="ARBA" id="ARBA00023015"/>
    </source>
</evidence>
<evidence type="ECO:0000256" key="6">
    <source>
        <dbReference type="SAM" id="MobiDB-lite"/>
    </source>
</evidence>
<organism evidence="9 10">
    <name type="scientific">Streptosporangium oxazolinicum</name>
    <dbReference type="NCBI Taxonomy" id="909287"/>
    <lineage>
        <taxon>Bacteria</taxon>
        <taxon>Bacillati</taxon>
        <taxon>Actinomycetota</taxon>
        <taxon>Actinomycetes</taxon>
        <taxon>Streptosporangiales</taxon>
        <taxon>Streptosporangiaceae</taxon>
        <taxon>Streptosporangium</taxon>
    </lineage>
</organism>
<evidence type="ECO:0000256" key="4">
    <source>
        <dbReference type="ARBA" id="ARBA00023125"/>
    </source>
</evidence>
<evidence type="ECO:0000256" key="3">
    <source>
        <dbReference type="ARBA" id="ARBA00023082"/>
    </source>
</evidence>
<keyword evidence="2" id="KW-0805">Transcription regulation</keyword>
<dbReference type="Gene3D" id="1.10.10.10">
    <property type="entry name" value="Winged helix-like DNA-binding domain superfamily/Winged helix DNA-binding domain"/>
    <property type="match status" value="1"/>
</dbReference>
<dbReference type="RefSeq" id="WP_344917703.1">
    <property type="nucleotide sequence ID" value="NZ_BAABAQ010000003.1"/>
</dbReference>
<feature type="compositionally biased region" description="Polar residues" evidence="6">
    <location>
        <begin position="258"/>
        <end position="267"/>
    </location>
</feature>
<evidence type="ECO:0000313" key="10">
    <source>
        <dbReference type="Proteomes" id="UP001501251"/>
    </source>
</evidence>
<evidence type="ECO:0008006" key="11">
    <source>
        <dbReference type="Google" id="ProtNLM"/>
    </source>
</evidence>
<feature type="region of interest" description="Disordered" evidence="6">
    <location>
        <begin position="1"/>
        <end position="74"/>
    </location>
</feature>
<evidence type="ECO:0000256" key="1">
    <source>
        <dbReference type="ARBA" id="ARBA00010641"/>
    </source>
</evidence>
<dbReference type="Pfam" id="PF04542">
    <property type="entry name" value="Sigma70_r2"/>
    <property type="match status" value="1"/>
</dbReference>
<keyword evidence="10" id="KW-1185">Reference proteome</keyword>
<dbReference type="InterPro" id="IPR036388">
    <property type="entry name" value="WH-like_DNA-bd_sf"/>
</dbReference>
<dbReference type="InterPro" id="IPR013325">
    <property type="entry name" value="RNA_pol_sigma_r2"/>
</dbReference>
<dbReference type="SUPFAM" id="SSF88659">
    <property type="entry name" value="Sigma3 and sigma4 domains of RNA polymerase sigma factors"/>
    <property type="match status" value="1"/>
</dbReference>
<dbReference type="NCBIfam" id="TIGR02937">
    <property type="entry name" value="sigma70-ECF"/>
    <property type="match status" value="1"/>
</dbReference>
<keyword evidence="3" id="KW-0731">Sigma factor</keyword>
<evidence type="ECO:0000259" key="7">
    <source>
        <dbReference type="Pfam" id="PF04542"/>
    </source>
</evidence>
<dbReference type="PANTHER" id="PTHR43133:SF8">
    <property type="entry name" value="RNA POLYMERASE SIGMA FACTOR HI_1459-RELATED"/>
    <property type="match status" value="1"/>
</dbReference>
<dbReference type="Gene3D" id="1.10.1740.10">
    <property type="match status" value="1"/>
</dbReference>
<dbReference type="InterPro" id="IPR007627">
    <property type="entry name" value="RNA_pol_sigma70_r2"/>
</dbReference>
<feature type="domain" description="RNA polymerase sigma factor 70 region 4 type 2" evidence="8">
    <location>
        <begin position="196"/>
        <end position="247"/>
    </location>
</feature>
<dbReference type="InterPro" id="IPR014284">
    <property type="entry name" value="RNA_pol_sigma-70_dom"/>
</dbReference>
<dbReference type="SUPFAM" id="SSF88946">
    <property type="entry name" value="Sigma2 domain of RNA polymerase sigma factors"/>
    <property type="match status" value="1"/>
</dbReference>
<accession>A0ABP8AQX7</accession>
<evidence type="ECO:0000259" key="8">
    <source>
        <dbReference type="Pfam" id="PF08281"/>
    </source>
</evidence>
<feature type="region of interest" description="Disordered" evidence="6">
    <location>
        <begin position="248"/>
        <end position="267"/>
    </location>
</feature>
<dbReference type="CDD" id="cd06171">
    <property type="entry name" value="Sigma70_r4"/>
    <property type="match status" value="1"/>
</dbReference>